<comment type="function">
    <text evidence="11">Catalyzes cyclization of the linear tetrapyrrole, hydroxymethylbilane, to the macrocyclic uroporphyrinogen III, the branch point for the various sub-pathways leading to the wide diversity of porphyrins. Porphyrins act as cofactors for a multitude of enzymes that perform a variety of processes within the cell such as methionine synthesis (vitamin B12) or oxygen transport (heme).</text>
</comment>
<evidence type="ECO:0000256" key="1">
    <source>
        <dbReference type="ARBA" id="ARBA00004772"/>
    </source>
</evidence>
<feature type="domain" description="Tetrapyrrole biosynthesis uroporphyrinogen III synthase" evidence="12">
    <location>
        <begin position="66"/>
        <end position="295"/>
    </location>
</feature>
<evidence type="ECO:0000259" key="12">
    <source>
        <dbReference type="Pfam" id="PF02602"/>
    </source>
</evidence>
<reference evidence="14" key="1">
    <citation type="submission" date="2025-08" db="UniProtKB">
        <authorList>
            <consortium name="RefSeq"/>
        </authorList>
    </citation>
    <scope>IDENTIFICATION</scope>
    <source>
        <tissue evidence="14">Whole organism</tissue>
    </source>
</reference>
<evidence type="ECO:0000256" key="9">
    <source>
        <dbReference type="ARBA" id="ARBA00040167"/>
    </source>
</evidence>
<proteinExistence type="inferred from homology"/>
<dbReference type="FunFam" id="3.40.50.10090:FF:000003">
    <property type="entry name" value="uroporphyrinogen-III synthase"/>
    <property type="match status" value="1"/>
</dbReference>
<dbReference type="KEGG" id="foc:113208605"/>
<keyword evidence="6" id="KW-0627">Porphyrin biosynthesis</keyword>
<dbReference type="Pfam" id="PF02602">
    <property type="entry name" value="HEM4"/>
    <property type="match status" value="1"/>
</dbReference>
<evidence type="ECO:0000313" key="13">
    <source>
        <dbReference type="Proteomes" id="UP000504606"/>
    </source>
</evidence>
<dbReference type="InterPro" id="IPR003754">
    <property type="entry name" value="4pyrrol_synth_uPrphyn_synth"/>
</dbReference>
<dbReference type="SUPFAM" id="SSF69618">
    <property type="entry name" value="HemD-like"/>
    <property type="match status" value="1"/>
</dbReference>
<dbReference type="CDD" id="cd06578">
    <property type="entry name" value="HemD"/>
    <property type="match status" value="1"/>
</dbReference>
<keyword evidence="4" id="KW-0350">Heme biosynthesis</keyword>
<dbReference type="GO" id="GO:0004852">
    <property type="term" value="F:uroporphyrinogen-III synthase activity"/>
    <property type="evidence" value="ECO:0007669"/>
    <property type="project" value="UniProtKB-EC"/>
</dbReference>
<organism evidence="13 14">
    <name type="scientific">Frankliniella occidentalis</name>
    <name type="common">Western flower thrips</name>
    <name type="synonym">Euthrips occidentalis</name>
    <dbReference type="NCBI Taxonomy" id="133901"/>
    <lineage>
        <taxon>Eukaryota</taxon>
        <taxon>Metazoa</taxon>
        <taxon>Ecdysozoa</taxon>
        <taxon>Arthropoda</taxon>
        <taxon>Hexapoda</taxon>
        <taxon>Insecta</taxon>
        <taxon>Pterygota</taxon>
        <taxon>Neoptera</taxon>
        <taxon>Paraneoptera</taxon>
        <taxon>Thysanoptera</taxon>
        <taxon>Terebrantia</taxon>
        <taxon>Thripoidea</taxon>
        <taxon>Thripidae</taxon>
        <taxon>Frankliniella</taxon>
    </lineage>
</organism>
<dbReference type="GO" id="GO:0006785">
    <property type="term" value="P:heme B biosynthetic process"/>
    <property type="evidence" value="ECO:0007669"/>
    <property type="project" value="UniProtKB-ARBA"/>
</dbReference>
<dbReference type="Gene3D" id="3.40.50.10090">
    <property type="match status" value="2"/>
</dbReference>
<evidence type="ECO:0000256" key="10">
    <source>
        <dbReference type="ARBA" id="ARBA00048617"/>
    </source>
</evidence>
<keyword evidence="13" id="KW-1185">Reference proteome</keyword>
<dbReference type="OrthoDB" id="5595751at2759"/>
<dbReference type="Proteomes" id="UP000504606">
    <property type="component" value="Unplaced"/>
</dbReference>
<protein>
    <recommendedName>
        <fullName evidence="9">Uroporphyrinogen-III synthase</fullName>
        <ecNumber evidence="3">4.2.1.75</ecNumber>
    </recommendedName>
    <alternativeName>
        <fullName evidence="8">Hydroxymethylbilane hydrolyase [cyclizing]</fullName>
    </alternativeName>
    <alternativeName>
        <fullName evidence="7">Uroporphyrinogen-III cosynthase</fullName>
    </alternativeName>
</protein>
<dbReference type="InterPro" id="IPR039793">
    <property type="entry name" value="UROS/Hem4"/>
</dbReference>
<dbReference type="EC" id="4.2.1.75" evidence="3"/>
<keyword evidence="5" id="KW-0456">Lyase</keyword>
<evidence type="ECO:0000256" key="2">
    <source>
        <dbReference type="ARBA" id="ARBA00008133"/>
    </source>
</evidence>
<evidence type="ECO:0000256" key="4">
    <source>
        <dbReference type="ARBA" id="ARBA00023133"/>
    </source>
</evidence>
<sequence length="310" mass="33694">NEKCNDATSCNLNRLCGGELGNSHRFELHPRPEGSESESLASARCDRELLVKRAPKETLDEVDPYIDQFQKAGLDAEGLDVLSFQFINQHILREKVLHPENLGGFIFTSPRGVVSVAQCFEGDDIDSQAWSVLPSYVVGEGTAKVLWEKLALPSVGHESGSAVELADYICSVHKDKTSKPLLFPSAELKRNTLLDSLTNTGIAVDCVTAYKTVPHPQLSSLLKDKFERSFPKPDCLVFFSPSGVNATLIALQDISVNLEILKMVAIGPTTEAAIKEHGLSVFATAKKPSPAGLLEAINNARLGSHHFTTN</sequence>
<dbReference type="RefSeq" id="XP_026281463.1">
    <property type="nucleotide sequence ID" value="XM_026425678.2"/>
</dbReference>
<gene>
    <name evidence="14" type="primary">LOC113208605</name>
</gene>
<evidence type="ECO:0000256" key="3">
    <source>
        <dbReference type="ARBA" id="ARBA00013109"/>
    </source>
</evidence>
<feature type="non-terminal residue" evidence="14">
    <location>
        <position position="1"/>
    </location>
</feature>
<comment type="pathway">
    <text evidence="1">Porphyrin-containing compound metabolism; protoporphyrin-IX biosynthesis; coproporphyrinogen-III from 5-aminolevulinate: step 3/4.</text>
</comment>
<evidence type="ECO:0000256" key="8">
    <source>
        <dbReference type="ARBA" id="ARBA00032649"/>
    </source>
</evidence>
<dbReference type="InterPro" id="IPR036108">
    <property type="entry name" value="4pyrrol_syn_uPrphyn_synt_sf"/>
</dbReference>
<dbReference type="AlphaFoldDB" id="A0A6J1SL31"/>
<evidence type="ECO:0000256" key="5">
    <source>
        <dbReference type="ARBA" id="ARBA00023239"/>
    </source>
</evidence>
<dbReference type="PANTHER" id="PTHR12390:SF0">
    <property type="entry name" value="UROPORPHYRINOGEN-III SYNTHASE"/>
    <property type="match status" value="1"/>
</dbReference>
<name>A0A6J1SL31_FRAOC</name>
<comment type="catalytic activity">
    <reaction evidence="10">
        <text>hydroxymethylbilane = uroporphyrinogen III + H2O</text>
        <dbReference type="Rhea" id="RHEA:18965"/>
        <dbReference type="ChEBI" id="CHEBI:15377"/>
        <dbReference type="ChEBI" id="CHEBI:57308"/>
        <dbReference type="ChEBI" id="CHEBI:57845"/>
        <dbReference type="EC" id="4.2.1.75"/>
    </reaction>
</comment>
<dbReference type="GO" id="GO:0005829">
    <property type="term" value="C:cytosol"/>
    <property type="evidence" value="ECO:0007669"/>
    <property type="project" value="TreeGrafter"/>
</dbReference>
<accession>A0A6J1SL31</accession>
<evidence type="ECO:0000256" key="7">
    <source>
        <dbReference type="ARBA" id="ARBA00031702"/>
    </source>
</evidence>
<evidence type="ECO:0000256" key="6">
    <source>
        <dbReference type="ARBA" id="ARBA00023244"/>
    </source>
</evidence>
<evidence type="ECO:0000256" key="11">
    <source>
        <dbReference type="ARBA" id="ARBA00060039"/>
    </source>
</evidence>
<dbReference type="GO" id="GO:0006780">
    <property type="term" value="P:uroporphyrinogen III biosynthetic process"/>
    <property type="evidence" value="ECO:0007669"/>
    <property type="project" value="InterPro"/>
</dbReference>
<dbReference type="UniPathway" id="UPA00251">
    <property type="reaction ID" value="UER00320"/>
</dbReference>
<evidence type="ECO:0000313" key="14">
    <source>
        <dbReference type="RefSeq" id="XP_026281463.1"/>
    </source>
</evidence>
<dbReference type="GO" id="GO:0006782">
    <property type="term" value="P:protoporphyrinogen IX biosynthetic process"/>
    <property type="evidence" value="ECO:0007669"/>
    <property type="project" value="UniProtKB-UniPathway"/>
</dbReference>
<comment type="similarity">
    <text evidence="2">Belongs to the uroporphyrinogen-III synthase family.</text>
</comment>
<dbReference type="PANTHER" id="PTHR12390">
    <property type="entry name" value="UROPORPHYRINOGEN III SYNTHASE"/>
    <property type="match status" value="1"/>
</dbReference>
<dbReference type="GeneID" id="113208605"/>